<name>A0ABD1J3W4_9TELE</name>
<keyword evidence="1" id="KW-0732">Signal</keyword>
<sequence>MRVWLLARPGPARKDTIIALQALSEYAVISGSHLINLHLTVDAVDSNTVAEFTIDGTNYLLYQTHEIEAEAEVHFQVTAEGRGFALFQMTAFYNVHGERFNRRRRDAHMHEAFHLYVDLFDMDAHYIHLLICMSLYEGQGINTTGMAILEVGLLSGFMMPPAGLPTSELVRKVEIQPHKVIIYLDSVSTEEQCINFPMILEHMVAQVQDAVVTIYDYYEPLDFLPPRFLEQQQQQHGRPGSVYWRPAGPPQLTH</sequence>
<dbReference type="SMART" id="SM01361">
    <property type="entry name" value="A2M_recep"/>
    <property type="match status" value="1"/>
</dbReference>
<keyword evidence="5" id="KW-1185">Reference proteome</keyword>
<dbReference type="SUPFAM" id="SSF49410">
    <property type="entry name" value="Alpha-macroglobulin receptor domain"/>
    <property type="match status" value="1"/>
</dbReference>
<dbReference type="PANTHER" id="PTHR11412:SF136">
    <property type="entry name" value="CD109 ANTIGEN"/>
    <property type="match status" value="1"/>
</dbReference>
<dbReference type="EMBL" id="JBHFQA010000019">
    <property type="protein sequence ID" value="KAL2081857.1"/>
    <property type="molecule type" value="Genomic_DNA"/>
</dbReference>
<reference evidence="4 5" key="1">
    <citation type="submission" date="2024-09" db="EMBL/GenBank/DDBJ databases">
        <title>A chromosome-level genome assembly of Gray's grenadier anchovy, Coilia grayii.</title>
        <authorList>
            <person name="Fu Z."/>
        </authorList>
    </citation>
    <scope>NUCLEOTIDE SEQUENCE [LARGE SCALE GENOMIC DNA]</scope>
    <source>
        <strain evidence="4">G4</strain>
        <tissue evidence="4">Muscle</tissue>
    </source>
</reference>
<organism evidence="4 5">
    <name type="scientific">Coilia grayii</name>
    <name type="common">Gray's grenadier anchovy</name>
    <dbReference type="NCBI Taxonomy" id="363190"/>
    <lineage>
        <taxon>Eukaryota</taxon>
        <taxon>Metazoa</taxon>
        <taxon>Chordata</taxon>
        <taxon>Craniata</taxon>
        <taxon>Vertebrata</taxon>
        <taxon>Euteleostomi</taxon>
        <taxon>Actinopterygii</taxon>
        <taxon>Neopterygii</taxon>
        <taxon>Teleostei</taxon>
        <taxon>Clupei</taxon>
        <taxon>Clupeiformes</taxon>
        <taxon>Clupeoidei</taxon>
        <taxon>Engraulidae</taxon>
        <taxon>Coilinae</taxon>
        <taxon>Coilia</taxon>
    </lineage>
</organism>
<evidence type="ECO:0000313" key="5">
    <source>
        <dbReference type="Proteomes" id="UP001591681"/>
    </source>
</evidence>
<dbReference type="InterPro" id="IPR009048">
    <property type="entry name" value="A-macroglobulin_rcpt-bd"/>
</dbReference>
<evidence type="ECO:0000313" key="4">
    <source>
        <dbReference type="EMBL" id="KAL2081857.1"/>
    </source>
</evidence>
<comment type="caution">
    <text evidence="4">The sequence shown here is derived from an EMBL/GenBank/DDBJ whole genome shotgun (WGS) entry which is preliminary data.</text>
</comment>
<evidence type="ECO:0000259" key="3">
    <source>
        <dbReference type="SMART" id="SM01361"/>
    </source>
</evidence>
<gene>
    <name evidence="4" type="ORF">ACEWY4_021675</name>
</gene>
<protein>
    <recommendedName>
        <fullName evidence="3">Alpha-macroglobulin receptor-binding domain-containing protein</fullName>
    </recommendedName>
</protein>
<dbReference type="AlphaFoldDB" id="A0ABD1J3W4"/>
<dbReference type="Gene3D" id="2.60.120.1540">
    <property type="match status" value="1"/>
</dbReference>
<evidence type="ECO:0000256" key="2">
    <source>
        <dbReference type="ARBA" id="ARBA00022966"/>
    </source>
</evidence>
<feature type="domain" description="Alpha-macroglobulin receptor-binding" evidence="3">
    <location>
        <begin position="144"/>
        <end position="228"/>
    </location>
</feature>
<evidence type="ECO:0000256" key="1">
    <source>
        <dbReference type="ARBA" id="ARBA00022729"/>
    </source>
</evidence>
<keyword evidence="2" id="KW-0882">Thioester bond</keyword>
<dbReference type="Proteomes" id="UP001591681">
    <property type="component" value="Unassembled WGS sequence"/>
</dbReference>
<accession>A0ABD1J3W4</accession>
<dbReference type="Gene3D" id="1.50.10.20">
    <property type="match status" value="1"/>
</dbReference>
<dbReference type="InterPro" id="IPR050473">
    <property type="entry name" value="A2M/Complement_sys"/>
</dbReference>
<dbReference type="PANTHER" id="PTHR11412">
    <property type="entry name" value="MACROGLOBULIN / COMPLEMENT"/>
    <property type="match status" value="1"/>
</dbReference>
<dbReference type="InterPro" id="IPR036595">
    <property type="entry name" value="A-macroglobulin_rcpt-bd_sf"/>
</dbReference>
<dbReference type="Gene3D" id="2.60.40.690">
    <property type="entry name" value="Alpha-macroglobulin, receptor-binding domain"/>
    <property type="match status" value="1"/>
</dbReference>
<dbReference type="Pfam" id="PF07677">
    <property type="entry name" value="A2M_recep"/>
    <property type="match status" value="1"/>
</dbReference>
<proteinExistence type="predicted"/>